<protein>
    <recommendedName>
        <fullName evidence="11">Biopolymer transporter ExbD</fullName>
    </recommendedName>
</protein>
<dbReference type="AlphaFoldDB" id="A0A235BZI5"/>
<evidence type="ECO:0000313" key="10">
    <source>
        <dbReference type="Proteomes" id="UP000215215"/>
    </source>
</evidence>
<evidence type="ECO:0000256" key="5">
    <source>
        <dbReference type="ARBA" id="ARBA00022989"/>
    </source>
</evidence>
<proteinExistence type="inferred from homology"/>
<evidence type="ECO:0000256" key="8">
    <source>
        <dbReference type="SAM" id="Phobius"/>
    </source>
</evidence>
<keyword evidence="6 8" id="KW-0472">Membrane</keyword>
<dbReference type="GO" id="GO:0022857">
    <property type="term" value="F:transmembrane transporter activity"/>
    <property type="evidence" value="ECO:0007669"/>
    <property type="project" value="InterPro"/>
</dbReference>
<evidence type="ECO:0000256" key="7">
    <source>
        <dbReference type="RuleBase" id="RU003879"/>
    </source>
</evidence>
<evidence type="ECO:0000256" key="3">
    <source>
        <dbReference type="ARBA" id="ARBA00022475"/>
    </source>
</evidence>
<dbReference type="GO" id="GO:0005886">
    <property type="term" value="C:plasma membrane"/>
    <property type="evidence" value="ECO:0007669"/>
    <property type="project" value="UniProtKB-SubCell"/>
</dbReference>
<keyword evidence="4 7" id="KW-0812">Transmembrane</keyword>
<sequence length="133" mass="15021">MNIVMHHNRLSTFSPVSLADVILLLLIFFLLTSTYVLEPGIRVKLPRAYTSDVVSRKDIQVTITTEGKLFLNDREITLQDFSTELKKLLAESEEKTVIIRADKSVTVDRLVQIMDIGRGVGGEKFLIATRRMG</sequence>
<dbReference type="PANTHER" id="PTHR30558">
    <property type="entry name" value="EXBD MEMBRANE COMPONENT OF PMF-DRIVEN MACROMOLECULE IMPORT SYSTEM"/>
    <property type="match status" value="1"/>
</dbReference>
<evidence type="ECO:0008006" key="11">
    <source>
        <dbReference type="Google" id="ProtNLM"/>
    </source>
</evidence>
<evidence type="ECO:0000256" key="6">
    <source>
        <dbReference type="ARBA" id="ARBA00023136"/>
    </source>
</evidence>
<evidence type="ECO:0000313" key="9">
    <source>
        <dbReference type="EMBL" id="OYD17622.1"/>
    </source>
</evidence>
<comment type="similarity">
    <text evidence="2 7">Belongs to the ExbD/TolR family.</text>
</comment>
<dbReference type="Proteomes" id="UP000215215">
    <property type="component" value="Unassembled WGS sequence"/>
</dbReference>
<dbReference type="EMBL" id="NOZQ01000003">
    <property type="protein sequence ID" value="OYD17622.1"/>
    <property type="molecule type" value="Genomic_DNA"/>
</dbReference>
<evidence type="ECO:0000256" key="4">
    <source>
        <dbReference type="ARBA" id="ARBA00022692"/>
    </source>
</evidence>
<keyword evidence="7" id="KW-0653">Protein transport</keyword>
<evidence type="ECO:0000256" key="2">
    <source>
        <dbReference type="ARBA" id="ARBA00005811"/>
    </source>
</evidence>
<comment type="caution">
    <text evidence="9">The sequence shown here is derived from an EMBL/GenBank/DDBJ whole genome shotgun (WGS) entry which is preliminary data.</text>
</comment>
<feature type="transmembrane region" description="Helical" evidence="8">
    <location>
        <begin position="12"/>
        <end position="37"/>
    </location>
</feature>
<accession>A0A235BZI5</accession>
<dbReference type="Gene3D" id="3.30.420.270">
    <property type="match status" value="1"/>
</dbReference>
<dbReference type="InterPro" id="IPR003400">
    <property type="entry name" value="ExbD"/>
</dbReference>
<keyword evidence="7" id="KW-0813">Transport</keyword>
<organism evidence="9 10">
    <name type="scientific">candidate division WOR-3 bacterium JGI_Cruoil_03_44_89</name>
    <dbReference type="NCBI Taxonomy" id="1973748"/>
    <lineage>
        <taxon>Bacteria</taxon>
        <taxon>Bacteria division WOR-3</taxon>
    </lineage>
</organism>
<dbReference type="Pfam" id="PF02472">
    <property type="entry name" value="ExbD"/>
    <property type="match status" value="1"/>
</dbReference>
<gene>
    <name evidence="9" type="ORF">CH333_00395</name>
</gene>
<name>A0A235BZI5_UNCW3</name>
<keyword evidence="3" id="KW-1003">Cell membrane</keyword>
<reference evidence="9 10" key="1">
    <citation type="submission" date="2017-07" db="EMBL/GenBank/DDBJ databases">
        <title>Recovery of genomes from metagenomes via a dereplication, aggregation, and scoring strategy.</title>
        <authorList>
            <person name="Sieber C.M."/>
            <person name="Probst A.J."/>
            <person name="Sharrar A."/>
            <person name="Thomas B.C."/>
            <person name="Hess M."/>
            <person name="Tringe S.G."/>
            <person name="Banfield J.F."/>
        </authorList>
    </citation>
    <scope>NUCLEOTIDE SEQUENCE [LARGE SCALE GENOMIC DNA]</scope>
    <source>
        <strain evidence="9">JGI_Cruoil_03_44_89</strain>
    </source>
</reference>
<evidence type="ECO:0000256" key="1">
    <source>
        <dbReference type="ARBA" id="ARBA00004162"/>
    </source>
</evidence>
<dbReference type="GO" id="GO:0015031">
    <property type="term" value="P:protein transport"/>
    <property type="evidence" value="ECO:0007669"/>
    <property type="project" value="UniProtKB-KW"/>
</dbReference>
<comment type="subcellular location">
    <subcellularLocation>
        <location evidence="1">Cell membrane</location>
        <topology evidence="1">Single-pass membrane protein</topology>
    </subcellularLocation>
    <subcellularLocation>
        <location evidence="7">Cell membrane</location>
        <topology evidence="7">Single-pass type II membrane protein</topology>
    </subcellularLocation>
</comment>
<dbReference type="PANTHER" id="PTHR30558:SF7">
    <property type="entry name" value="TOL-PAL SYSTEM PROTEIN TOLR"/>
    <property type="match status" value="1"/>
</dbReference>
<keyword evidence="5 8" id="KW-1133">Transmembrane helix</keyword>